<reference evidence="2 3" key="1">
    <citation type="submission" date="2018-07" db="EMBL/GenBank/DDBJ databases">
        <title>Genomic Encyclopedia of Type Strains, Phase III (KMG-III): the genomes of soil and plant-associated and newly described type strains.</title>
        <authorList>
            <person name="Whitman W."/>
        </authorList>
    </citation>
    <scope>NUCLEOTIDE SEQUENCE [LARGE SCALE GENOMIC DNA]</scope>
    <source>
        <strain evidence="2 3">CECT 7506</strain>
    </source>
</reference>
<keyword evidence="2" id="KW-0808">Transferase</keyword>
<sequence>MITISLCMIVKNEEQVLSRCLDTVKDLVDEIIIVDTGSTDRTKEIAANYTTHIFHFDWIDDFSAARNYSFRHAAGDYILWLDADDWLQESDQEKFKALKQTLDPNVDSVCMDYYVAFDPLGQPTAVIKRNRLVKRSRQFQWHDPVHEQLEVEGRIIFADIAVSHGRVHTNTERNLSIYEGLLAQGGILSSRQLLQYAMELTANGYYEKAIGIYQTIISDPTSYFEDKLQSCDRMAHCNHELGNKEQELQSLLKTFNYDIPRADYVCRIAYYFQENSDFEKAVCWYQLALKLEKPKKRLFGMNTMAWTWFPHLQLVACYGKLGQLEQAYEHNEIALSYAPNDPNVLNNKKLLEAALRKRRSEDA</sequence>
<dbReference type="CDD" id="cd02511">
    <property type="entry name" value="Beta4Glucosyltransferase"/>
    <property type="match status" value="1"/>
</dbReference>
<proteinExistence type="predicted"/>
<name>A0A368VU15_9BACL</name>
<protein>
    <submittedName>
        <fullName evidence="2">Glycosyl transferase family 2</fullName>
    </submittedName>
</protein>
<dbReference type="InterPro" id="IPR011990">
    <property type="entry name" value="TPR-like_helical_dom_sf"/>
</dbReference>
<dbReference type="PANTHER" id="PTHR43630">
    <property type="entry name" value="POLY-BETA-1,6-N-ACETYL-D-GLUCOSAMINE SYNTHASE"/>
    <property type="match status" value="1"/>
</dbReference>
<dbReference type="SUPFAM" id="SSF48452">
    <property type="entry name" value="TPR-like"/>
    <property type="match status" value="1"/>
</dbReference>
<dbReference type="GO" id="GO:0016740">
    <property type="term" value="F:transferase activity"/>
    <property type="evidence" value="ECO:0007669"/>
    <property type="project" value="UniProtKB-KW"/>
</dbReference>
<dbReference type="Pfam" id="PF00535">
    <property type="entry name" value="Glycos_transf_2"/>
    <property type="match status" value="1"/>
</dbReference>
<dbReference type="EMBL" id="QPJD01000010">
    <property type="protein sequence ID" value="RCW45524.1"/>
    <property type="molecule type" value="Genomic_DNA"/>
</dbReference>
<dbReference type="OrthoDB" id="9815923at2"/>
<comment type="caution">
    <text evidence="2">The sequence shown here is derived from an EMBL/GenBank/DDBJ whole genome shotgun (WGS) entry which is preliminary data.</text>
</comment>
<keyword evidence="3" id="KW-1185">Reference proteome</keyword>
<dbReference type="InterPro" id="IPR029044">
    <property type="entry name" value="Nucleotide-diphossugar_trans"/>
</dbReference>
<dbReference type="InterPro" id="IPR001173">
    <property type="entry name" value="Glyco_trans_2-like"/>
</dbReference>
<dbReference type="PANTHER" id="PTHR43630:SF2">
    <property type="entry name" value="GLYCOSYLTRANSFERASE"/>
    <property type="match status" value="1"/>
</dbReference>
<dbReference type="Gene3D" id="3.90.550.10">
    <property type="entry name" value="Spore Coat Polysaccharide Biosynthesis Protein SpsA, Chain A"/>
    <property type="match status" value="1"/>
</dbReference>
<feature type="domain" description="Glycosyltransferase 2-like" evidence="1">
    <location>
        <begin position="5"/>
        <end position="141"/>
    </location>
</feature>
<dbReference type="Gene3D" id="1.25.40.10">
    <property type="entry name" value="Tetratricopeptide repeat domain"/>
    <property type="match status" value="1"/>
</dbReference>
<accession>A0A368VU15</accession>
<evidence type="ECO:0000313" key="2">
    <source>
        <dbReference type="EMBL" id="RCW45524.1"/>
    </source>
</evidence>
<evidence type="ECO:0000259" key="1">
    <source>
        <dbReference type="Pfam" id="PF00535"/>
    </source>
</evidence>
<dbReference type="AlphaFoldDB" id="A0A368VU15"/>
<organism evidence="2 3">
    <name type="scientific">Paenibacillus prosopidis</name>
    <dbReference type="NCBI Taxonomy" id="630520"/>
    <lineage>
        <taxon>Bacteria</taxon>
        <taxon>Bacillati</taxon>
        <taxon>Bacillota</taxon>
        <taxon>Bacilli</taxon>
        <taxon>Bacillales</taxon>
        <taxon>Paenibacillaceae</taxon>
        <taxon>Paenibacillus</taxon>
    </lineage>
</organism>
<evidence type="ECO:0000313" key="3">
    <source>
        <dbReference type="Proteomes" id="UP000252415"/>
    </source>
</evidence>
<dbReference type="Proteomes" id="UP000252415">
    <property type="component" value="Unassembled WGS sequence"/>
</dbReference>
<dbReference type="RefSeq" id="WP_114381370.1">
    <property type="nucleotide sequence ID" value="NZ_QPJD01000010.1"/>
</dbReference>
<dbReference type="SUPFAM" id="SSF53448">
    <property type="entry name" value="Nucleotide-diphospho-sugar transferases"/>
    <property type="match status" value="1"/>
</dbReference>
<gene>
    <name evidence="2" type="ORF">DFP97_110112</name>
</gene>